<accession>A0A800NA49</accession>
<comment type="caution">
    <text evidence="1">The sequence shown here is derived from an EMBL/GenBank/DDBJ whole genome shotgun (WGS) entry which is preliminary data.</text>
</comment>
<protein>
    <submittedName>
        <fullName evidence="1">Sulfur oxidation molybdopterin C protein</fullName>
    </submittedName>
</protein>
<evidence type="ECO:0000313" key="1">
    <source>
        <dbReference type="EMBL" id="KAF0823225.1"/>
    </source>
</evidence>
<sequence>MNRRQSVPYLKTLSLTPENQESPIHFLENWKTLQVCFYLRNHLFR</sequence>
<dbReference type="AlphaFoldDB" id="A0A800NA49"/>
<gene>
    <name evidence="1" type="ORF">KIS1582_2946</name>
</gene>
<evidence type="ECO:0000313" key="2">
    <source>
        <dbReference type="Proteomes" id="UP000465778"/>
    </source>
</evidence>
<dbReference type="Proteomes" id="UP000465778">
    <property type="component" value="Unassembled WGS sequence"/>
</dbReference>
<reference evidence="1 2" key="1">
    <citation type="journal article" date="2020" name="G3 (Bethesda)">
        <title>Whole Genome Sequencing and Comparative Genomics of Two Nematicidal Bacillus Strains Reveals a Wide Range of Possible Virulence Factors.</title>
        <authorList>
            <person name="Susic N."/>
            <person name="Janezic S."/>
            <person name="Rupnik M."/>
            <person name="Geric Stare B."/>
        </authorList>
    </citation>
    <scope>NUCLEOTIDE SEQUENCE [LARGE SCALE GENOMIC DNA]</scope>
    <source>
        <strain evidence="1 2">I-1582</strain>
    </source>
</reference>
<organism evidence="1 2">
    <name type="scientific">Cytobacillus firmus</name>
    <name type="common">Bacillus firmus</name>
    <dbReference type="NCBI Taxonomy" id="1399"/>
    <lineage>
        <taxon>Bacteria</taxon>
        <taxon>Bacillati</taxon>
        <taxon>Bacillota</taxon>
        <taxon>Bacilli</taxon>
        <taxon>Bacillales</taxon>
        <taxon>Bacillaceae</taxon>
        <taxon>Cytobacillus</taxon>
    </lineage>
</organism>
<dbReference type="EMBL" id="VDEM01000035">
    <property type="protein sequence ID" value="KAF0823225.1"/>
    <property type="molecule type" value="Genomic_DNA"/>
</dbReference>
<name>A0A800NA49_CYTFI</name>
<proteinExistence type="predicted"/>